<dbReference type="EMBL" id="BART01014864">
    <property type="protein sequence ID" value="GAG77925.1"/>
    <property type="molecule type" value="Genomic_DNA"/>
</dbReference>
<evidence type="ECO:0000313" key="1">
    <source>
        <dbReference type="EMBL" id="GAG77925.1"/>
    </source>
</evidence>
<proteinExistence type="predicted"/>
<reference evidence="1" key="1">
    <citation type="journal article" date="2014" name="Front. Microbiol.">
        <title>High frequency of phylogenetically diverse reductive dehalogenase-homologous genes in deep subseafloor sedimentary metagenomes.</title>
        <authorList>
            <person name="Kawai M."/>
            <person name="Futagami T."/>
            <person name="Toyoda A."/>
            <person name="Takaki Y."/>
            <person name="Nishi S."/>
            <person name="Hori S."/>
            <person name="Arai W."/>
            <person name="Tsubouchi T."/>
            <person name="Morono Y."/>
            <person name="Uchiyama I."/>
            <person name="Ito T."/>
            <person name="Fujiyama A."/>
            <person name="Inagaki F."/>
            <person name="Takami H."/>
        </authorList>
    </citation>
    <scope>NUCLEOTIDE SEQUENCE</scope>
    <source>
        <strain evidence="1">Expedition CK06-06</strain>
    </source>
</reference>
<gene>
    <name evidence="1" type="ORF">S01H4_29267</name>
</gene>
<organism evidence="1">
    <name type="scientific">marine sediment metagenome</name>
    <dbReference type="NCBI Taxonomy" id="412755"/>
    <lineage>
        <taxon>unclassified sequences</taxon>
        <taxon>metagenomes</taxon>
        <taxon>ecological metagenomes</taxon>
    </lineage>
</organism>
<name>X1A6W9_9ZZZZ</name>
<sequence length="35" mass="3916">WITGIRNLVLNLKSWGMASAQAARVLEWAMDNGIE</sequence>
<comment type="caution">
    <text evidence="1">The sequence shown here is derived from an EMBL/GenBank/DDBJ whole genome shotgun (WGS) entry which is preliminary data.</text>
</comment>
<protein>
    <submittedName>
        <fullName evidence="1">Uncharacterized protein</fullName>
    </submittedName>
</protein>
<accession>X1A6W9</accession>
<feature type="non-terminal residue" evidence="1">
    <location>
        <position position="1"/>
    </location>
</feature>
<dbReference type="AlphaFoldDB" id="X1A6W9"/>